<dbReference type="PANTHER" id="PTHR47951:SF3">
    <property type="entry name" value="CYTOCHROME P450, FAMILY 706, SUBFAMILY A, POLYPEPTIDE 4"/>
    <property type="match status" value="1"/>
</dbReference>
<organism evidence="4 5">
    <name type="scientific">Actinidia rufa</name>
    <dbReference type="NCBI Taxonomy" id="165716"/>
    <lineage>
        <taxon>Eukaryota</taxon>
        <taxon>Viridiplantae</taxon>
        <taxon>Streptophyta</taxon>
        <taxon>Embryophyta</taxon>
        <taxon>Tracheophyta</taxon>
        <taxon>Spermatophyta</taxon>
        <taxon>Magnoliopsida</taxon>
        <taxon>eudicotyledons</taxon>
        <taxon>Gunneridae</taxon>
        <taxon>Pentapetalae</taxon>
        <taxon>asterids</taxon>
        <taxon>Ericales</taxon>
        <taxon>Actinidiaceae</taxon>
        <taxon>Actinidia</taxon>
    </lineage>
</organism>
<reference evidence="4 5" key="1">
    <citation type="submission" date="2019-07" db="EMBL/GenBank/DDBJ databases">
        <title>De Novo Assembly of kiwifruit Actinidia rufa.</title>
        <authorList>
            <person name="Sugita-Konishi S."/>
            <person name="Sato K."/>
            <person name="Mori E."/>
            <person name="Abe Y."/>
            <person name="Kisaki G."/>
            <person name="Hamano K."/>
            <person name="Suezawa K."/>
            <person name="Otani M."/>
            <person name="Fukuda T."/>
            <person name="Manabe T."/>
            <person name="Gomi K."/>
            <person name="Tabuchi M."/>
            <person name="Akimitsu K."/>
            <person name="Kataoka I."/>
        </authorList>
    </citation>
    <scope>NUCLEOTIDE SEQUENCE [LARGE SCALE GENOMIC DNA]</scope>
    <source>
        <strain evidence="5">cv. Fuchu</strain>
    </source>
</reference>
<dbReference type="Proteomes" id="UP000585474">
    <property type="component" value="Unassembled WGS sequence"/>
</dbReference>
<keyword evidence="2 3" id="KW-0408">Iron</keyword>
<evidence type="ECO:0000256" key="1">
    <source>
        <dbReference type="ARBA" id="ARBA00023002"/>
    </source>
</evidence>
<dbReference type="InterPro" id="IPR036396">
    <property type="entry name" value="Cyt_P450_sf"/>
</dbReference>
<comment type="cofactor">
    <cofactor evidence="2">
        <name>heme</name>
        <dbReference type="ChEBI" id="CHEBI:30413"/>
    </cofactor>
</comment>
<dbReference type="GO" id="GO:0004497">
    <property type="term" value="F:monooxygenase activity"/>
    <property type="evidence" value="ECO:0007669"/>
    <property type="project" value="UniProtKB-KW"/>
</dbReference>
<comment type="caution">
    <text evidence="4">The sequence shown here is derived from an EMBL/GenBank/DDBJ whole genome shotgun (WGS) entry which is preliminary data.</text>
</comment>
<evidence type="ECO:0000256" key="3">
    <source>
        <dbReference type="RuleBase" id="RU000461"/>
    </source>
</evidence>
<evidence type="ECO:0000256" key="2">
    <source>
        <dbReference type="PIRSR" id="PIRSR602401-1"/>
    </source>
</evidence>
<keyword evidence="5" id="KW-1185">Reference proteome</keyword>
<dbReference type="SUPFAM" id="SSF48264">
    <property type="entry name" value="Cytochrome P450"/>
    <property type="match status" value="1"/>
</dbReference>
<dbReference type="PRINTS" id="PR00463">
    <property type="entry name" value="EP450I"/>
</dbReference>
<evidence type="ECO:0000313" key="4">
    <source>
        <dbReference type="EMBL" id="GFZ01203.1"/>
    </source>
</evidence>
<dbReference type="GO" id="GO:0020037">
    <property type="term" value="F:heme binding"/>
    <property type="evidence" value="ECO:0007669"/>
    <property type="project" value="InterPro"/>
</dbReference>
<dbReference type="InterPro" id="IPR002401">
    <property type="entry name" value="Cyt_P450_E_grp-I"/>
</dbReference>
<keyword evidence="1 3" id="KW-0560">Oxidoreductase</keyword>
<name>A0A7J0FR67_9ERIC</name>
<sequence length="256" mass="29246">MDHLSYMYERFSSSPYRRNHSHRHIRNVSTKVLSPQGFCPRVFLLHAPTISESISMRIPPSQRNNSHHNLKDCGLLSIWYYPIISPDMVVGGTDATSNTVEFAVAEMMNKPEAMRKSQQELETVVGKDETCIIGGYTIPKGARVFVSAWAIHRDPSIWENLSEFDPESFLNSYEWDYSGNDFNYFLFGSGRRICAGTAMTERTFMYSLASVLHSFDWKLPEGEKLDVSYKFGIVLKKKIPIVVIPTPRLSDLGLYE</sequence>
<protein>
    <submittedName>
        <fullName evidence="4">Cytochrome P450, family 706, subfamily A, polypeptide 7</fullName>
    </submittedName>
</protein>
<dbReference type="PANTHER" id="PTHR47951">
    <property type="entry name" value="OS08G0547900 PROTEIN"/>
    <property type="match status" value="1"/>
</dbReference>
<proteinExistence type="inferred from homology"/>
<feature type="binding site" description="axial binding residue" evidence="2">
    <location>
        <position position="194"/>
    </location>
    <ligand>
        <name>heme</name>
        <dbReference type="ChEBI" id="CHEBI:30413"/>
    </ligand>
    <ligandPart>
        <name>Fe</name>
        <dbReference type="ChEBI" id="CHEBI:18248"/>
    </ligandPart>
</feature>
<dbReference type="InterPro" id="IPR017972">
    <property type="entry name" value="Cyt_P450_CS"/>
</dbReference>
<dbReference type="GO" id="GO:0016705">
    <property type="term" value="F:oxidoreductase activity, acting on paired donors, with incorporation or reduction of molecular oxygen"/>
    <property type="evidence" value="ECO:0007669"/>
    <property type="project" value="InterPro"/>
</dbReference>
<gene>
    <name evidence="4" type="ORF">Acr_14g0008380</name>
</gene>
<dbReference type="InterPro" id="IPR001128">
    <property type="entry name" value="Cyt_P450"/>
</dbReference>
<comment type="similarity">
    <text evidence="3">Belongs to the cytochrome P450 family.</text>
</comment>
<dbReference type="EMBL" id="BJWL01000014">
    <property type="protein sequence ID" value="GFZ01203.1"/>
    <property type="molecule type" value="Genomic_DNA"/>
</dbReference>
<dbReference type="Gene3D" id="1.10.630.10">
    <property type="entry name" value="Cytochrome P450"/>
    <property type="match status" value="2"/>
</dbReference>
<dbReference type="OrthoDB" id="6764281at2759"/>
<keyword evidence="2 3" id="KW-0479">Metal-binding</keyword>
<accession>A0A7J0FR67</accession>
<keyword evidence="3" id="KW-0503">Monooxygenase</keyword>
<keyword evidence="2 3" id="KW-0349">Heme</keyword>
<dbReference type="Pfam" id="PF00067">
    <property type="entry name" value="p450"/>
    <property type="match status" value="2"/>
</dbReference>
<evidence type="ECO:0000313" key="5">
    <source>
        <dbReference type="Proteomes" id="UP000585474"/>
    </source>
</evidence>
<dbReference type="PROSITE" id="PS00086">
    <property type="entry name" value="CYTOCHROME_P450"/>
    <property type="match status" value="1"/>
</dbReference>
<dbReference type="GO" id="GO:0005506">
    <property type="term" value="F:iron ion binding"/>
    <property type="evidence" value="ECO:0007669"/>
    <property type="project" value="InterPro"/>
</dbReference>
<dbReference type="AlphaFoldDB" id="A0A7J0FR67"/>